<feature type="compositionally biased region" description="Acidic residues" evidence="1">
    <location>
        <begin position="225"/>
        <end position="239"/>
    </location>
</feature>
<feature type="compositionally biased region" description="Basic residues" evidence="1">
    <location>
        <begin position="1"/>
        <end position="10"/>
    </location>
</feature>
<dbReference type="PROSITE" id="PS51257">
    <property type="entry name" value="PROKAR_LIPOPROTEIN"/>
    <property type="match status" value="1"/>
</dbReference>
<feature type="transmembrane region" description="Helical" evidence="2">
    <location>
        <begin position="389"/>
        <end position="407"/>
    </location>
</feature>
<protein>
    <submittedName>
        <fullName evidence="3">Uncharacterized protein</fullName>
    </submittedName>
</protein>
<feature type="compositionally biased region" description="Polar residues" evidence="1">
    <location>
        <begin position="452"/>
        <end position="472"/>
    </location>
</feature>
<dbReference type="Proteomes" id="UP000053593">
    <property type="component" value="Unassembled WGS sequence"/>
</dbReference>
<dbReference type="AlphaFoldDB" id="A0A0D0BIQ1"/>
<feature type="compositionally biased region" description="Low complexity" evidence="1">
    <location>
        <begin position="518"/>
        <end position="533"/>
    </location>
</feature>
<feature type="region of interest" description="Disordered" evidence="1">
    <location>
        <begin position="443"/>
        <end position="472"/>
    </location>
</feature>
<reference evidence="3 4" key="1">
    <citation type="submission" date="2014-04" db="EMBL/GenBank/DDBJ databases">
        <title>Evolutionary Origins and Diversification of the Mycorrhizal Mutualists.</title>
        <authorList>
            <consortium name="DOE Joint Genome Institute"/>
            <consortium name="Mycorrhizal Genomics Consortium"/>
            <person name="Kohler A."/>
            <person name="Kuo A."/>
            <person name="Nagy L.G."/>
            <person name="Floudas D."/>
            <person name="Copeland A."/>
            <person name="Barry K.W."/>
            <person name="Cichocki N."/>
            <person name="Veneault-Fourrey C."/>
            <person name="LaButti K."/>
            <person name="Lindquist E.A."/>
            <person name="Lipzen A."/>
            <person name="Lundell T."/>
            <person name="Morin E."/>
            <person name="Murat C."/>
            <person name="Riley R."/>
            <person name="Ohm R."/>
            <person name="Sun H."/>
            <person name="Tunlid A."/>
            <person name="Henrissat B."/>
            <person name="Grigoriev I.V."/>
            <person name="Hibbett D.S."/>
            <person name="Martin F."/>
        </authorList>
    </citation>
    <scope>NUCLEOTIDE SEQUENCE [LARGE SCALE GENOMIC DNA]</scope>
    <source>
        <strain evidence="3 4">FD-317 M1</strain>
    </source>
</reference>
<proteinExistence type="predicted"/>
<organism evidence="3 4">
    <name type="scientific">Collybiopsis luxurians FD-317 M1</name>
    <dbReference type="NCBI Taxonomy" id="944289"/>
    <lineage>
        <taxon>Eukaryota</taxon>
        <taxon>Fungi</taxon>
        <taxon>Dikarya</taxon>
        <taxon>Basidiomycota</taxon>
        <taxon>Agaricomycotina</taxon>
        <taxon>Agaricomycetes</taxon>
        <taxon>Agaricomycetidae</taxon>
        <taxon>Agaricales</taxon>
        <taxon>Marasmiineae</taxon>
        <taxon>Omphalotaceae</taxon>
        <taxon>Collybiopsis</taxon>
        <taxon>Collybiopsis luxurians</taxon>
    </lineage>
</organism>
<feature type="compositionally biased region" description="Polar residues" evidence="1">
    <location>
        <begin position="144"/>
        <end position="158"/>
    </location>
</feature>
<evidence type="ECO:0000313" key="3">
    <source>
        <dbReference type="EMBL" id="KIK63980.1"/>
    </source>
</evidence>
<feature type="region of interest" description="Disordered" evidence="1">
    <location>
        <begin position="500"/>
        <end position="558"/>
    </location>
</feature>
<feature type="compositionally biased region" description="Basic and acidic residues" evidence="1">
    <location>
        <begin position="171"/>
        <end position="180"/>
    </location>
</feature>
<evidence type="ECO:0000313" key="4">
    <source>
        <dbReference type="Proteomes" id="UP000053593"/>
    </source>
</evidence>
<feature type="region of interest" description="Disordered" evidence="1">
    <location>
        <begin position="137"/>
        <end position="309"/>
    </location>
</feature>
<keyword evidence="4" id="KW-1185">Reference proteome</keyword>
<dbReference type="EMBL" id="KN834762">
    <property type="protein sequence ID" value="KIK63980.1"/>
    <property type="molecule type" value="Genomic_DNA"/>
</dbReference>
<gene>
    <name evidence="3" type="ORF">GYMLUDRAFT_40194</name>
</gene>
<feature type="compositionally biased region" description="Low complexity" evidence="1">
    <location>
        <begin position="294"/>
        <end position="309"/>
    </location>
</feature>
<dbReference type="HOGENOM" id="CLU_488376_0_0_1"/>
<accession>A0A0D0BIQ1</accession>
<feature type="compositionally biased region" description="Low complexity" evidence="1">
    <location>
        <begin position="500"/>
        <end position="509"/>
    </location>
</feature>
<feature type="compositionally biased region" description="Basic residues" evidence="1">
    <location>
        <begin position="534"/>
        <end position="558"/>
    </location>
</feature>
<keyword evidence="2" id="KW-0472">Membrane</keyword>
<evidence type="ECO:0000256" key="2">
    <source>
        <dbReference type="SAM" id="Phobius"/>
    </source>
</evidence>
<sequence>MRSTSRHPAHHTFSSSSFSSCSQASGSYTSSEALLEVHHRYIVVFILRHQTYGCYPPVFVHSHSSQHNSKPTFKSIHSGVHASRKSFWYESLFIVEIIRVLEYKLPGNYLVLRLLVFSLFFLSGMGRPLLPEPRTGWDDMDYSGTETTFGSESMSATAETEVDSETEANSELEKVQKMDEDVTCGASEMSSETTGLESPMINPARHVLRTRENNPNVADVTGESSSDDTTGESPNDDTTGESPNTASRDGIEASGGGKTGDDVQGVGSEETQDVGPDPTSGPASVEEDSSSQLASVPTETPASASTTAQSVLTTSFPSLSTASESQGAAVGHLRIDGNINASFELVISTILPAGTAFPQATETAPSSPTLGSADSNAHTTYCTCEPDKIIGMLSLLAGLLAALLLLYSINSIREWRQGCDLLNEIKTWYKDWRSPLLGSDPEKSLKDDYVSRNKSPSVFHPTKSSNSDPTPTMATSLTLTCKCQAGAIDSRLPLKIEVASSASSTSNTNRVSQTGIETRTSLDTPSPTSPSSGRSHRTGRKHRTQNARPKRPPSYRET</sequence>
<feature type="compositionally biased region" description="Acidic residues" evidence="1">
    <location>
        <begin position="160"/>
        <end position="170"/>
    </location>
</feature>
<keyword evidence="2" id="KW-1133">Transmembrane helix</keyword>
<evidence type="ECO:0000256" key="1">
    <source>
        <dbReference type="SAM" id="MobiDB-lite"/>
    </source>
</evidence>
<keyword evidence="2" id="KW-0812">Transmembrane</keyword>
<name>A0A0D0BIQ1_9AGAR</name>
<dbReference type="OrthoDB" id="10684663at2759"/>
<feature type="region of interest" description="Disordered" evidence="1">
    <location>
        <begin position="1"/>
        <end position="22"/>
    </location>
</feature>